<gene>
    <name evidence="1" type="ORF">Edafosvirus6_42</name>
</gene>
<name>A0A3G4ZX78_9VIRU</name>
<protein>
    <submittedName>
        <fullName evidence="1">Uncharacterized protein</fullName>
    </submittedName>
</protein>
<accession>A0A3G4ZX78</accession>
<proteinExistence type="predicted"/>
<dbReference type="EMBL" id="MK072071">
    <property type="protein sequence ID" value="AYV78193.1"/>
    <property type="molecule type" value="Genomic_DNA"/>
</dbReference>
<evidence type="ECO:0000313" key="1">
    <source>
        <dbReference type="EMBL" id="AYV78193.1"/>
    </source>
</evidence>
<sequence length="296" mass="34122">MDEDIVVFCENGKISLKNKDICKFLLMESIQFIALNVSCYDNISCNDELKIAFANTTSLTSITIDYTGIYSNKDGMAIKINEICKCLCESQNKSLKQLVTIIENDNFNLVVTFPFEKMICNSMTLKEIHIGTNILPAIECLIENKSIEIVKLEGNLNRTECSFTLQNLLEKLILTNKTINQLTVCVGNVQGFSKKVYNAFKYNKTITNLTFNRIPNKKGCKILMEVLHKNKTLENIICEYKFEKNRKENNIYWLCIQNRLNGIKELKKQFAKKYLDFFASYQILPMINIINEYIGL</sequence>
<organism evidence="1">
    <name type="scientific">Edafosvirus sp</name>
    <dbReference type="NCBI Taxonomy" id="2487765"/>
    <lineage>
        <taxon>Viruses</taxon>
        <taxon>Varidnaviria</taxon>
        <taxon>Bamfordvirae</taxon>
        <taxon>Nucleocytoviricota</taxon>
        <taxon>Megaviricetes</taxon>
        <taxon>Imitervirales</taxon>
        <taxon>Mimiviridae</taxon>
        <taxon>Klosneuvirinae</taxon>
    </lineage>
</organism>
<reference evidence="1" key="1">
    <citation type="submission" date="2018-10" db="EMBL/GenBank/DDBJ databases">
        <title>Hidden diversity of soil giant viruses.</title>
        <authorList>
            <person name="Schulz F."/>
            <person name="Alteio L."/>
            <person name="Goudeau D."/>
            <person name="Ryan E.M."/>
            <person name="Malmstrom R.R."/>
            <person name="Blanchard J."/>
            <person name="Woyke T."/>
        </authorList>
    </citation>
    <scope>NUCLEOTIDE SEQUENCE</scope>
    <source>
        <strain evidence="1">EDV1</strain>
    </source>
</reference>